<dbReference type="Gene3D" id="3.40.50.300">
    <property type="entry name" value="P-loop containing nucleotide triphosphate hydrolases"/>
    <property type="match status" value="2"/>
</dbReference>
<dbReference type="GO" id="GO:0005524">
    <property type="term" value="F:ATP binding"/>
    <property type="evidence" value="ECO:0007669"/>
    <property type="project" value="UniProtKB-KW"/>
</dbReference>
<dbReference type="AlphaFoldDB" id="A0AAD6TMP7"/>
<keyword evidence="9" id="KW-1185">Reference proteome</keyword>
<keyword evidence="2" id="KW-0547">Nucleotide-binding</keyword>
<dbReference type="GO" id="GO:0003724">
    <property type="term" value="F:RNA helicase activity"/>
    <property type="evidence" value="ECO:0007669"/>
    <property type="project" value="TreeGrafter"/>
</dbReference>
<evidence type="ECO:0000256" key="4">
    <source>
        <dbReference type="ARBA" id="ARBA00022806"/>
    </source>
</evidence>
<dbReference type="GO" id="GO:0005737">
    <property type="term" value="C:cytoplasm"/>
    <property type="evidence" value="ECO:0007669"/>
    <property type="project" value="TreeGrafter"/>
</dbReference>
<dbReference type="Proteomes" id="UP001222325">
    <property type="component" value="Unassembled WGS sequence"/>
</dbReference>
<dbReference type="Pfam" id="PF13087">
    <property type="entry name" value="AAA_12"/>
    <property type="match status" value="1"/>
</dbReference>
<dbReference type="InterPro" id="IPR041679">
    <property type="entry name" value="DNA2/NAM7-like_C"/>
</dbReference>
<dbReference type="GO" id="GO:0005694">
    <property type="term" value="C:chromosome"/>
    <property type="evidence" value="ECO:0007669"/>
    <property type="project" value="UniProtKB-ARBA"/>
</dbReference>
<evidence type="ECO:0000313" key="9">
    <source>
        <dbReference type="Proteomes" id="UP001222325"/>
    </source>
</evidence>
<keyword evidence="4" id="KW-0347">Helicase</keyword>
<protein>
    <submittedName>
        <fullName evidence="8">P-loop containing nucleoside triphosphate hydrolase protein</fullName>
    </submittedName>
</protein>
<dbReference type="GO" id="GO:0000184">
    <property type="term" value="P:nuclear-transcribed mRNA catabolic process, nonsense-mediated decay"/>
    <property type="evidence" value="ECO:0007669"/>
    <property type="project" value="TreeGrafter"/>
</dbReference>
<dbReference type="FunFam" id="3.40.50.300:FF:000326">
    <property type="entry name" value="P-loop containing nucleoside triphosphate hydrolase"/>
    <property type="match status" value="1"/>
</dbReference>
<evidence type="ECO:0000256" key="3">
    <source>
        <dbReference type="ARBA" id="ARBA00022801"/>
    </source>
</evidence>
<proteinExistence type="inferred from homology"/>
<sequence>MQPPRIDVGWNEPYYDAIRAYTKRFMAMLEAEQQEDEAVLKERLSTWSLNRLQEEGYCLTGLSAYWLQESQFGRPVASFLLGPGLALSEHRFENGTQVLLSRLDPLQESFAQGSVVSFSTTQIRIAFREHFDDLDDGQWRIDVGRSNIIYERMRDAIGHLNHDPRQLEAAPMSTDREQILLGTYLRDILLRSSQPGPESGDNPLTLEQRSPEETGAALTADGIQISEELSSTVADNGAFKDDQRIHSWARRYSQTKPQVMEGDPLLEGLNTSQLRAMAMMIGQRVSLVQGPPGTGKTKTIIETVKLLKVHFEVPHPLLVCTYTNVAVDNLVEGLAASGVKPLRVGFAGKVKASLIEHTLEYKLEQHPLKPSLDSLAKQEKDVSQRIREIRQMLADMSKAKPPASLKGLERQRQIVANMEADLAIRQRTQNALKARMYAMEMEMLRDVVSQADAICTTCITSASAALNVVDFPVVFLDEASMSTEPASLIPIMKGSRHLALIGDHKQLPPVITSPEAQALGLGRSLFERLIEEGGMGVHIFYLNIVDARLVVPSIMLDTQYRMHPGISLFPSSEFYNFSLQDGTVDQGGNVLPGLTPPSSVHLKVGKDGKRPAVIFLDHAGGESLKDKSRINQNEAAIVIGVIEDLLLNNPSLMGKDIGIIAPYVAQISLLTRMLNTLPKYKERFNQVLGDHRAMQLAHIEIKTVDGFEGREKEIIVFSTVRNNAGGYIGFLADRRRLNVGLTRAKRGLFVVGSISTLGRGVRVAQKPVVDAPSQPLLVQPGEVKIVQAKEIKVIKGTGKGQDSWKRYAQWLMDRGLVIRLGGDALGQALYGNLQRATAKTRGKTTL</sequence>
<keyword evidence="5" id="KW-0067">ATP-binding</keyword>
<organism evidence="8 9">
    <name type="scientific">Mycena belliarum</name>
    <dbReference type="NCBI Taxonomy" id="1033014"/>
    <lineage>
        <taxon>Eukaryota</taxon>
        <taxon>Fungi</taxon>
        <taxon>Dikarya</taxon>
        <taxon>Basidiomycota</taxon>
        <taxon>Agaricomycotina</taxon>
        <taxon>Agaricomycetes</taxon>
        <taxon>Agaricomycetidae</taxon>
        <taxon>Agaricales</taxon>
        <taxon>Marasmiineae</taxon>
        <taxon>Mycenaceae</taxon>
        <taxon>Mycena</taxon>
    </lineage>
</organism>
<accession>A0AAD6TMP7</accession>
<dbReference type="SUPFAM" id="SSF52540">
    <property type="entry name" value="P-loop containing nucleoside triphosphate hydrolases"/>
    <property type="match status" value="1"/>
</dbReference>
<feature type="domain" description="DNA2/NAM7 helicase helicase" evidence="6">
    <location>
        <begin position="269"/>
        <end position="513"/>
    </location>
</feature>
<evidence type="ECO:0000256" key="2">
    <source>
        <dbReference type="ARBA" id="ARBA00022741"/>
    </source>
</evidence>
<dbReference type="GO" id="GO:0016787">
    <property type="term" value="F:hydrolase activity"/>
    <property type="evidence" value="ECO:0007669"/>
    <property type="project" value="UniProtKB-KW"/>
</dbReference>
<evidence type="ECO:0000256" key="5">
    <source>
        <dbReference type="ARBA" id="ARBA00022840"/>
    </source>
</evidence>
<dbReference type="InterPro" id="IPR045055">
    <property type="entry name" value="DNA2/NAM7-like"/>
</dbReference>
<evidence type="ECO:0000313" key="8">
    <source>
        <dbReference type="EMBL" id="KAJ7073280.1"/>
    </source>
</evidence>
<dbReference type="PANTHER" id="PTHR10887:SF517">
    <property type="entry name" value="RNA HELICASE NONSENSE MRNA REDUCING FACTOR"/>
    <property type="match status" value="1"/>
</dbReference>
<feature type="domain" description="DNA2/NAM7 helicase-like C-terminal" evidence="7">
    <location>
        <begin position="522"/>
        <end position="753"/>
    </location>
</feature>
<dbReference type="EMBL" id="JARJCN010000118">
    <property type="protein sequence ID" value="KAJ7073280.1"/>
    <property type="molecule type" value="Genomic_DNA"/>
</dbReference>
<comment type="caution">
    <text evidence="8">The sequence shown here is derived from an EMBL/GenBank/DDBJ whole genome shotgun (WGS) entry which is preliminary data.</text>
</comment>
<reference evidence="8" key="1">
    <citation type="submission" date="2023-03" db="EMBL/GenBank/DDBJ databases">
        <title>Massive genome expansion in bonnet fungi (Mycena s.s.) driven by repeated elements and novel gene families across ecological guilds.</title>
        <authorList>
            <consortium name="Lawrence Berkeley National Laboratory"/>
            <person name="Harder C.B."/>
            <person name="Miyauchi S."/>
            <person name="Viragh M."/>
            <person name="Kuo A."/>
            <person name="Thoen E."/>
            <person name="Andreopoulos B."/>
            <person name="Lu D."/>
            <person name="Skrede I."/>
            <person name="Drula E."/>
            <person name="Henrissat B."/>
            <person name="Morin E."/>
            <person name="Kohler A."/>
            <person name="Barry K."/>
            <person name="LaButti K."/>
            <person name="Morin E."/>
            <person name="Salamov A."/>
            <person name="Lipzen A."/>
            <person name="Mereny Z."/>
            <person name="Hegedus B."/>
            <person name="Baldrian P."/>
            <person name="Stursova M."/>
            <person name="Weitz H."/>
            <person name="Taylor A."/>
            <person name="Grigoriev I.V."/>
            <person name="Nagy L.G."/>
            <person name="Martin F."/>
            <person name="Kauserud H."/>
        </authorList>
    </citation>
    <scope>NUCLEOTIDE SEQUENCE</scope>
    <source>
        <strain evidence="8">CBHHK173m</strain>
    </source>
</reference>
<evidence type="ECO:0000256" key="1">
    <source>
        <dbReference type="ARBA" id="ARBA00007913"/>
    </source>
</evidence>
<comment type="similarity">
    <text evidence="1">Belongs to the DNA2/NAM7 helicase family.</text>
</comment>
<evidence type="ECO:0000259" key="7">
    <source>
        <dbReference type="Pfam" id="PF13087"/>
    </source>
</evidence>
<keyword evidence="3 8" id="KW-0378">Hydrolase</keyword>
<dbReference type="InterPro" id="IPR027417">
    <property type="entry name" value="P-loop_NTPase"/>
</dbReference>
<dbReference type="InterPro" id="IPR041677">
    <property type="entry name" value="DNA2/NAM7_AAA_11"/>
</dbReference>
<name>A0AAD6TMP7_9AGAR</name>
<evidence type="ECO:0000259" key="6">
    <source>
        <dbReference type="Pfam" id="PF13086"/>
    </source>
</evidence>
<dbReference type="PANTHER" id="PTHR10887">
    <property type="entry name" value="DNA2/NAM7 HELICASE FAMILY"/>
    <property type="match status" value="1"/>
</dbReference>
<dbReference type="Gene3D" id="2.40.30.270">
    <property type="match status" value="1"/>
</dbReference>
<dbReference type="InterPro" id="IPR047187">
    <property type="entry name" value="SF1_C_Upf1"/>
</dbReference>
<dbReference type="CDD" id="cd18808">
    <property type="entry name" value="SF1_C_Upf1"/>
    <property type="match status" value="1"/>
</dbReference>
<dbReference type="Pfam" id="PF13086">
    <property type="entry name" value="AAA_11"/>
    <property type="match status" value="1"/>
</dbReference>
<gene>
    <name evidence="8" type="ORF">B0H15DRAFT_957345</name>
</gene>